<dbReference type="EMBL" id="CAEZXS010000334">
    <property type="protein sequence ID" value="CAB4719416.1"/>
    <property type="molecule type" value="Genomic_DNA"/>
</dbReference>
<dbReference type="AlphaFoldDB" id="A0A6J6R8R1"/>
<evidence type="ECO:0000313" key="1">
    <source>
        <dbReference type="EMBL" id="CAB4719416.1"/>
    </source>
</evidence>
<organism evidence="1">
    <name type="scientific">freshwater metagenome</name>
    <dbReference type="NCBI Taxonomy" id="449393"/>
    <lineage>
        <taxon>unclassified sequences</taxon>
        <taxon>metagenomes</taxon>
        <taxon>ecological metagenomes</taxon>
    </lineage>
</organism>
<sequence>MIRFLHCEPKPLAVPLGLHLGLRLGLHPGLVPADRAVVLLELPCEFHGLARQRGLVVGR</sequence>
<name>A0A6J6R8R1_9ZZZZ</name>
<gene>
    <name evidence="1" type="ORF">UFOPK2582_01856</name>
</gene>
<proteinExistence type="predicted"/>
<protein>
    <submittedName>
        <fullName evidence="1">Unannotated protein</fullName>
    </submittedName>
</protein>
<reference evidence="1" key="1">
    <citation type="submission" date="2020-05" db="EMBL/GenBank/DDBJ databases">
        <authorList>
            <person name="Chiriac C."/>
            <person name="Salcher M."/>
            <person name="Ghai R."/>
            <person name="Kavagutti S V."/>
        </authorList>
    </citation>
    <scope>NUCLEOTIDE SEQUENCE</scope>
</reference>
<accession>A0A6J6R8R1</accession>